<dbReference type="InterPro" id="IPR020084">
    <property type="entry name" value="NUDIX_hydrolase_CS"/>
</dbReference>
<accession>A0A6H0SN55</accession>
<keyword evidence="3 4" id="KW-0378">Hydrolase</keyword>
<dbReference type="AlphaFoldDB" id="A0A6H0SN55"/>
<comment type="similarity">
    <text evidence="2 4">Belongs to the Nudix hydrolase family.</text>
</comment>
<reference evidence="6 7" key="1">
    <citation type="submission" date="2018-09" db="EMBL/GenBank/DDBJ databases">
        <title>Glutamicibacter mishrai S5-52T (LMG 29155T = KCTC 39846T).</title>
        <authorList>
            <person name="Das S.K."/>
        </authorList>
    </citation>
    <scope>NUCLEOTIDE SEQUENCE [LARGE SCALE GENOMIC DNA]</scope>
    <source>
        <strain evidence="6 7">S5-52</strain>
    </source>
</reference>
<gene>
    <name evidence="6" type="ORF">D3791_12060</name>
</gene>
<sequence length="154" mass="16996">MATPEFITKLRTHIGHEMLWLSGVKVVVFHGEQVLLVRRADNGLWTLPAGIIDPGEEPSHTAQREVLEETGVSCEVTDLIGVGVTAPTVYPNGDNAQYLDIVFRARHLSGDAVINDDENLEVGYFDLQDRPELPPLHERALSWALAPRPGGYFA</sequence>
<evidence type="ECO:0000256" key="4">
    <source>
        <dbReference type="RuleBase" id="RU003476"/>
    </source>
</evidence>
<dbReference type="PRINTS" id="PR00502">
    <property type="entry name" value="NUDIXFAMILY"/>
</dbReference>
<feature type="domain" description="Nudix hydrolase" evidence="5">
    <location>
        <begin position="19"/>
        <end position="147"/>
    </location>
</feature>
<dbReference type="GO" id="GO:0016787">
    <property type="term" value="F:hydrolase activity"/>
    <property type="evidence" value="ECO:0007669"/>
    <property type="project" value="UniProtKB-KW"/>
</dbReference>
<evidence type="ECO:0000313" key="7">
    <source>
        <dbReference type="Proteomes" id="UP000502331"/>
    </source>
</evidence>
<protein>
    <submittedName>
        <fullName evidence="6">NUDIX domain-containing protein</fullName>
    </submittedName>
</protein>
<proteinExistence type="inferred from homology"/>
<dbReference type="InterPro" id="IPR020476">
    <property type="entry name" value="Nudix_hydrolase"/>
</dbReference>
<dbReference type="Pfam" id="PF00293">
    <property type="entry name" value="NUDIX"/>
    <property type="match status" value="1"/>
</dbReference>
<dbReference type="Proteomes" id="UP000502331">
    <property type="component" value="Chromosome"/>
</dbReference>
<dbReference type="PROSITE" id="PS00893">
    <property type="entry name" value="NUDIX_BOX"/>
    <property type="match status" value="1"/>
</dbReference>
<dbReference type="InterPro" id="IPR000086">
    <property type="entry name" value="NUDIX_hydrolase_dom"/>
</dbReference>
<dbReference type="RefSeq" id="WP_022874925.1">
    <property type="nucleotide sequence ID" value="NZ_CP032549.1"/>
</dbReference>
<dbReference type="SUPFAM" id="SSF55811">
    <property type="entry name" value="Nudix"/>
    <property type="match status" value="1"/>
</dbReference>
<dbReference type="Gene3D" id="3.90.79.10">
    <property type="entry name" value="Nucleoside Triphosphate Pyrophosphohydrolase"/>
    <property type="match status" value="1"/>
</dbReference>
<keyword evidence="7" id="KW-1185">Reference proteome</keyword>
<organism evidence="6 7">
    <name type="scientific">Glutamicibacter mishrai</name>
    <dbReference type="NCBI Taxonomy" id="1775880"/>
    <lineage>
        <taxon>Bacteria</taxon>
        <taxon>Bacillati</taxon>
        <taxon>Actinomycetota</taxon>
        <taxon>Actinomycetes</taxon>
        <taxon>Micrococcales</taxon>
        <taxon>Micrococcaceae</taxon>
        <taxon>Glutamicibacter</taxon>
    </lineage>
</organism>
<dbReference type="CDD" id="cd18879">
    <property type="entry name" value="NUDIX_Hydrolase"/>
    <property type="match status" value="1"/>
</dbReference>
<dbReference type="PROSITE" id="PS51462">
    <property type="entry name" value="NUDIX"/>
    <property type="match status" value="1"/>
</dbReference>
<dbReference type="InterPro" id="IPR015797">
    <property type="entry name" value="NUDIX_hydrolase-like_dom_sf"/>
</dbReference>
<evidence type="ECO:0000256" key="1">
    <source>
        <dbReference type="ARBA" id="ARBA00001946"/>
    </source>
</evidence>
<dbReference type="EMBL" id="CP032549">
    <property type="protein sequence ID" value="QIV87775.1"/>
    <property type="molecule type" value="Genomic_DNA"/>
</dbReference>
<name>A0A6H0SN55_9MICC</name>
<evidence type="ECO:0000313" key="6">
    <source>
        <dbReference type="EMBL" id="QIV87775.1"/>
    </source>
</evidence>
<evidence type="ECO:0000259" key="5">
    <source>
        <dbReference type="PROSITE" id="PS51462"/>
    </source>
</evidence>
<dbReference type="PANTHER" id="PTHR43046:SF16">
    <property type="entry name" value="ADP-RIBOSE PYROPHOSPHATASE YJHB-RELATED"/>
    <property type="match status" value="1"/>
</dbReference>
<evidence type="ECO:0000256" key="3">
    <source>
        <dbReference type="ARBA" id="ARBA00022801"/>
    </source>
</evidence>
<dbReference type="PANTHER" id="PTHR43046">
    <property type="entry name" value="GDP-MANNOSE MANNOSYL HYDROLASE"/>
    <property type="match status" value="1"/>
</dbReference>
<comment type="cofactor">
    <cofactor evidence="1">
        <name>Mg(2+)</name>
        <dbReference type="ChEBI" id="CHEBI:18420"/>
    </cofactor>
</comment>
<evidence type="ECO:0000256" key="2">
    <source>
        <dbReference type="ARBA" id="ARBA00005582"/>
    </source>
</evidence>